<evidence type="ECO:0008006" key="4">
    <source>
        <dbReference type="Google" id="ProtNLM"/>
    </source>
</evidence>
<dbReference type="RefSeq" id="WP_207976806.1">
    <property type="nucleotide sequence ID" value="NZ_JAGDEL010000004.1"/>
</dbReference>
<proteinExistence type="predicted"/>
<evidence type="ECO:0000313" key="3">
    <source>
        <dbReference type="Proteomes" id="UP000663981"/>
    </source>
</evidence>
<evidence type="ECO:0000313" key="2">
    <source>
        <dbReference type="EMBL" id="MBO1511643.1"/>
    </source>
</evidence>
<feature type="region of interest" description="Disordered" evidence="1">
    <location>
        <begin position="1"/>
        <end position="50"/>
    </location>
</feature>
<sequence length="50" mass="5707">MGKRNKSKRFVQQGKDTVTKHDERFPYHTTLSESEERKANKAVDTSLGGI</sequence>
<reference evidence="2 3" key="1">
    <citation type="submission" date="2021-03" db="EMBL/GenBank/DDBJ databases">
        <title>Whole genome sequence of Metabacillus bambusae BG109.</title>
        <authorList>
            <person name="Jeong J.W."/>
        </authorList>
    </citation>
    <scope>NUCLEOTIDE SEQUENCE [LARGE SCALE GENOMIC DNA]</scope>
    <source>
        <strain evidence="2 3">BG109</strain>
    </source>
</reference>
<dbReference type="Proteomes" id="UP000663981">
    <property type="component" value="Unassembled WGS sequence"/>
</dbReference>
<accession>A0ABS3N142</accession>
<comment type="caution">
    <text evidence="2">The sequence shown here is derived from an EMBL/GenBank/DDBJ whole genome shotgun (WGS) entry which is preliminary data.</text>
</comment>
<keyword evidence="3" id="KW-1185">Reference proteome</keyword>
<organism evidence="2 3">
    <name type="scientific">Metabacillus bambusae</name>
    <dbReference type="NCBI Taxonomy" id="2795218"/>
    <lineage>
        <taxon>Bacteria</taxon>
        <taxon>Bacillati</taxon>
        <taxon>Bacillota</taxon>
        <taxon>Bacilli</taxon>
        <taxon>Bacillales</taxon>
        <taxon>Bacillaceae</taxon>
        <taxon>Metabacillus</taxon>
    </lineage>
</organism>
<name>A0ABS3N142_9BACI</name>
<gene>
    <name evidence="2" type="ORF">I7822_08170</name>
</gene>
<evidence type="ECO:0000256" key="1">
    <source>
        <dbReference type="SAM" id="MobiDB-lite"/>
    </source>
</evidence>
<dbReference type="EMBL" id="JAGDEL010000004">
    <property type="protein sequence ID" value="MBO1511643.1"/>
    <property type="molecule type" value="Genomic_DNA"/>
</dbReference>
<feature type="compositionally biased region" description="Basic and acidic residues" evidence="1">
    <location>
        <begin position="17"/>
        <end position="26"/>
    </location>
</feature>
<protein>
    <recommendedName>
        <fullName evidence="4">Competence protein</fullName>
    </recommendedName>
</protein>